<evidence type="ECO:0000256" key="5">
    <source>
        <dbReference type="ARBA" id="ARBA00022723"/>
    </source>
</evidence>
<dbReference type="Gene3D" id="3.80.30.10">
    <property type="entry name" value="pyruvate-formate lyase- activating enzyme"/>
    <property type="match status" value="1"/>
</dbReference>
<dbReference type="SFLD" id="SFLDG01066">
    <property type="entry name" value="organic_radical-activating_enz"/>
    <property type="match status" value="1"/>
</dbReference>
<dbReference type="eggNOG" id="COG1180">
    <property type="taxonomic scope" value="Bacteria"/>
</dbReference>
<dbReference type="InterPro" id="IPR007197">
    <property type="entry name" value="rSAM"/>
</dbReference>
<dbReference type="GO" id="GO:0046872">
    <property type="term" value="F:metal ion binding"/>
    <property type="evidence" value="ECO:0007669"/>
    <property type="project" value="UniProtKB-KW"/>
</dbReference>
<dbReference type="STRING" id="349161.Dred_2752"/>
<dbReference type="InterPro" id="IPR040074">
    <property type="entry name" value="BssD/PflA/YjjW"/>
</dbReference>
<keyword evidence="6" id="KW-0560">Oxidoreductase</keyword>
<dbReference type="PROSITE" id="PS00198">
    <property type="entry name" value="4FE4S_FER_1"/>
    <property type="match status" value="1"/>
</dbReference>
<evidence type="ECO:0000256" key="4">
    <source>
        <dbReference type="ARBA" id="ARBA00022691"/>
    </source>
</evidence>
<evidence type="ECO:0000256" key="9">
    <source>
        <dbReference type="ARBA" id="ARBA00047365"/>
    </source>
</evidence>
<dbReference type="Pfam" id="PF04055">
    <property type="entry name" value="Radical_SAM"/>
    <property type="match status" value="1"/>
</dbReference>
<name>A4J853_DESRM</name>
<dbReference type="Gene3D" id="3.30.70.20">
    <property type="match status" value="1"/>
</dbReference>
<feature type="domain" description="4Fe-4S ferredoxin-type" evidence="10">
    <location>
        <begin position="55"/>
        <end position="87"/>
    </location>
</feature>
<dbReference type="PROSITE" id="PS01087">
    <property type="entry name" value="RADICAL_ACTIVATING"/>
    <property type="match status" value="1"/>
</dbReference>
<dbReference type="RefSeq" id="WP_011879052.1">
    <property type="nucleotide sequence ID" value="NC_009253.1"/>
</dbReference>
<evidence type="ECO:0000259" key="10">
    <source>
        <dbReference type="PROSITE" id="PS51379"/>
    </source>
</evidence>
<evidence type="ECO:0000256" key="6">
    <source>
        <dbReference type="ARBA" id="ARBA00023002"/>
    </source>
</evidence>
<evidence type="ECO:0000256" key="2">
    <source>
        <dbReference type="ARBA" id="ARBA00009777"/>
    </source>
</evidence>
<evidence type="ECO:0000256" key="3">
    <source>
        <dbReference type="ARBA" id="ARBA00022485"/>
    </source>
</evidence>
<dbReference type="PROSITE" id="PS51379">
    <property type="entry name" value="4FE4S_FER_2"/>
    <property type="match status" value="2"/>
</dbReference>
<dbReference type="OrthoDB" id="9782387at2"/>
<keyword evidence="13" id="KW-1185">Reference proteome</keyword>
<dbReference type="SFLD" id="SFLDS00029">
    <property type="entry name" value="Radical_SAM"/>
    <property type="match status" value="1"/>
</dbReference>
<dbReference type="GO" id="GO:0016491">
    <property type="term" value="F:oxidoreductase activity"/>
    <property type="evidence" value="ECO:0007669"/>
    <property type="project" value="UniProtKB-KW"/>
</dbReference>
<dbReference type="PANTHER" id="PTHR30352:SF4">
    <property type="entry name" value="PYRUVATE FORMATE-LYASE 2-ACTIVATING ENZYME"/>
    <property type="match status" value="1"/>
</dbReference>
<keyword evidence="7" id="KW-0408">Iron</keyword>
<evidence type="ECO:0000259" key="11">
    <source>
        <dbReference type="PROSITE" id="PS51918"/>
    </source>
</evidence>
<evidence type="ECO:0000256" key="7">
    <source>
        <dbReference type="ARBA" id="ARBA00023004"/>
    </source>
</evidence>
<feature type="domain" description="4Fe-4S ferredoxin-type" evidence="10">
    <location>
        <begin position="88"/>
        <end position="117"/>
    </location>
</feature>
<accession>A4J853</accession>
<dbReference type="GO" id="GO:0051539">
    <property type="term" value="F:4 iron, 4 sulfur cluster binding"/>
    <property type="evidence" value="ECO:0007669"/>
    <property type="project" value="UniProtKB-KW"/>
</dbReference>
<dbReference type="InterPro" id="IPR012839">
    <property type="entry name" value="Organic_radical_activase"/>
</dbReference>
<dbReference type="SFLD" id="SFLDG01118">
    <property type="entry name" value="activating_enzymes__group_2"/>
    <property type="match status" value="1"/>
</dbReference>
<keyword evidence="3" id="KW-0004">4Fe-4S</keyword>
<dbReference type="InterPro" id="IPR017896">
    <property type="entry name" value="4Fe4S_Fe-S-bd"/>
</dbReference>
<gene>
    <name evidence="12" type="ordered locus">Dred_2752</name>
</gene>
<dbReference type="SUPFAM" id="SSF54862">
    <property type="entry name" value="4Fe-4S ferredoxins"/>
    <property type="match status" value="1"/>
</dbReference>
<dbReference type="PANTHER" id="PTHR30352">
    <property type="entry name" value="PYRUVATE FORMATE-LYASE-ACTIVATING ENZYME"/>
    <property type="match status" value="1"/>
</dbReference>
<dbReference type="InterPro" id="IPR001989">
    <property type="entry name" value="Radical_activat_CS"/>
</dbReference>
<evidence type="ECO:0000256" key="1">
    <source>
        <dbReference type="ARBA" id="ARBA00001966"/>
    </source>
</evidence>
<dbReference type="Pfam" id="PF13353">
    <property type="entry name" value="Fer4_12"/>
    <property type="match status" value="1"/>
</dbReference>
<dbReference type="CDD" id="cd01335">
    <property type="entry name" value="Radical_SAM"/>
    <property type="match status" value="1"/>
</dbReference>
<comment type="cofactor">
    <cofactor evidence="1">
        <name>[4Fe-4S] cluster</name>
        <dbReference type="ChEBI" id="CHEBI:49883"/>
    </cofactor>
</comment>
<evidence type="ECO:0000313" key="13">
    <source>
        <dbReference type="Proteomes" id="UP000001556"/>
    </source>
</evidence>
<comment type="similarity">
    <text evidence="2">Belongs to the organic radical-activating enzymes family.</text>
</comment>
<proteinExistence type="inferred from homology"/>
<protein>
    <submittedName>
        <fullName evidence="12">Glycyl-radical enzyme activating protein family</fullName>
    </submittedName>
</protein>
<dbReference type="Proteomes" id="UP000001556">
    <property type="component" value="Chromosome"/>
</dbReference>
<reference evidence="12 13" key="1">
    <citation type="submission" date="2007-03" db="EMBL/GenBank/DDBJ databases">
        <title>Complete sequence of Desulfotomaculum reducens MI-1.</title>
        <authorList>
            <consortium name="US DOE Joint Genome Institute"/>
            <person name="Copeland A."/>
            <person name="Lucas S."/>
            <person name="Lapidus A."/>
            <person name="Barry K."/>
            <person name="Detter J.C."/>
            <person name="Glavina del Rio T."/>
            <person name="Hammon N."/>
            <person name="Israni S."/>
            <person name="Dalin E."/>
            <person name="Tice H."/>
            <person name="Pitluck S."/>
            <person name="Sims D."/>
            <person name="Brettin T."/>
            <person name="Bruce D."/>
            <person name="Han C."/>
            <person name="Tapia R."/>
            <person name="Schmutz J."/>
            <person name="Larimer F."/>
            <person name="Land M."/>
            <person name="Hauser L."/>
            <person name="Kyrpides N."/>
            <person name="Kim E."/>
            <person name="Tebo B.M."/>
            <person name="Richardson P."/>
        </authorList>
    </citation>
    <scope>NUCLEOTIDE SEQUENCE [LARGE SCALE GENOMIC DNA]</scope>
    <source>
        <strain evidence="12 13">MI-1</strain>
    </source>
</reference>
<dbReference type="AlphaFoldDB" id="A4J853"/>
<organism evidence="12 13">
    <name type="scientific">Desulforamulus reducens (strain ATCC BAA-1160 / DSM 100696 / MI-1)</name>
    <name type="common">Desulfotomaculum reducens</name>
    <dbReference type="NCBI Taxonomy" id="349161"/>
    <lineage>
        <taxon>Bacteria</taxon>
        <taxon>Bacillati</taxon>
        <taxon>Bacillota</taxon>
        <taxon>Clostridia</taxon>
        <taxon>Eubacteriales</taxon>
        <taxon>Peptococcaceae</taxon>
        <taxon>Desulforamulus</taxon>
    </lineage>
</organism>
<evidence type="ECO:0000313" key="12">
    <source>
        <dbReference type="EMBL" id="ABO51256.1"/>
    </source>
</evidence>
<comment type="catalytic activity">
    <reaction evidence="9">
        <text>glycyl-[protein] + reduced [flavodoxin] + S-adenosyl-L-methionine = glycin-2-yl radical-[protein] + semiquinone [flavodoxin] + 5'-deoxyadenosine + L-methionine + H(+)</text>
        <dbReference type="Rhea" id="RHEA:61976"/>
        <dbReference type="Rhea" id="RHEA-COMP:10622"/>
        <dbReference type="Rhea" id="RHEA-COMP:14480"/>
        <dbReference type="Rhea" id="RHEA-COMP:15993"/>
        <dbReference type="Rhea" id="RHEA-COMP:15994"/>
        <dbReference type="ChEBI" id="CHEBI:15378"/>
        <dbReference type="ChEBI" id="CHEBI:17319"/>
        <dbReference type="ChEBI" id="CHEBI:29947"/>
        <dbReference type="ChEBI" id="CHEBI:32722"/>
        <dbReference type="ChEBI" id="CHEBI:57618"/>
        <dbReference type="ChEBI" id="CHEBI:57844"/>
        <dbReference type="ChEBI" id="CHEBI:59789"/>
        <dbReference type="ChEBI" id="CHEBI:140311"/>
    </reaction>
</comment>
<dbReference type="PROSITE" id="PS51918">
    <property type="entry name" value="RADICAL_SAM"/>
    <property type="match status" value="1"/>
</dbReference>
<dbReference type="PIRSF" id="PIRSF000371">
    <property type="entry name" value="PFL_act_enz"/>
    <property type="match status" value="1"/>
</dbReference>
<dbReference type="EMBL" id="CP000612">
    <property type="protein sequence ID" value="ABO51256.1"/>
    <property type="molecule type" value="Genomic_DNA"/>
</dbReference>
<dbReference type="InterPro" id="IPR058240">
    <property type="entry name" value="rSAM_sf"/>
</dbReference>
<dbReference type="InterPro" id="IPR034457">
    <property type="entry name" value="Organic_radical-activating"/>
</dbReference>
<dbReference type="HOGENOM" id="CLU_058969_0_0_9"/>
<evidence type="ECO:0000256" key="8">
    <source>
        <dbReference type="ARBA" id="ARBA00023014"/>
    </source>
</evidence>
<dbReference type="KEGG" id="drm:Dred_2752"/>
<keyword evidence="4" id="KW-0949">S-adenosyl-L-methionine</keyword>
<feature type="domain" description="Radical SAM core" evidence="11">
    <location>
        <begin position="24"/>
        <end position="310"/>
    </location>
</feature>
<dbReference type="SUPFAM" id="SSF102114">
    <property type="entry name" value="Radical SAM enzymes"/>
    <property type="match status" value="1"/>
</dbReference>
<sequence>MVAATNFDKKKYGYVFNVQRYSVHDGPGIRTIVFLKGCPLRCQWCANPESQHFHPELAYNANKCISIKECGWCIKSCETEAIKHDQNGKITVDRERCTNCGKCTDICPSKALNMYGELKRVDEVIELVEQDSSFYMRSGGGITLSGGEPLVQAEFALEVLKEAKRRRLNTAIETCGYADWEKAVTVFEYVDNILFDIKSINSTRHKQFTGVGNETILENFKKLCNCFPNTPITVRTPVIPGFNDTEQDILAIIDFIKCYPNVKYEILAYHRLGEPKYTYIGREYLLSGVKPIPEERISTLKKLVQENFPQ</sequence>
<keyword evidence="8" id="KW-0411">Iron-sulfur</keyword>
<dbReference type="InterPro" id="IPR017900">
    <property type="entry name" value="4Fe4S_Fe_S_CS"/>
</dbReference>
<dbReference type="NCBIfam" id="TIGR02494">
    <property type="entry name" value="PFLE_PFLC"/>
    <property type="match status" value="1"/>
</dbReference>
<keyword evidence="5" id="KW-0479">Metal-binding</keyword>